<keyword evidence="2" id="KW-1185">Reference proteome</keyword>
<accession>A0ABD6D833</accession>
<reference evidence="1 2" key="1">
    <citation type="journal article" date="2019" name="Int. J. Syst. Evol. Microbiol.">
        <title>The Global Catalogue of Microorganisms (GCM) 10K type strain sequencing project: providing services to taxonomists for standard genome sequencing and annotation.</title>
        <authorList>
            <consortium name="The Broad Institute Genomics Platform"/>
            <consortium name="The Broad Institute Genome Sequencing Center for Infectious Disease"/>
            <person name="Wu L."/>
            <person name="Ma J."/>
        </authorList>
    </citation>
    <scope>NUCLEOTIDE SEQUENCE [LARGE SCALE GENOMIC DNA]</scope>
    <source>
        <strain evidence="1 2">CGMCC 1.10593</strain>
    </source>
</reference>
<dbReference type="InterPro" id="IPR036388">
    <property type="entry name" value="WH-like_DNA-bd_sf"/>
</dbReference>
<evidence type="ECO:0000313" key="2">
    <source>
        <dbReference type="Proteomes" id="UP001597052"/>
    </source>
</evidence>
<dbReference type="CDD" id="cd00090">
    <property type="entry name" value="HTH_ARSR"/>
    <property type="match status" value="1"/>
</dbReference>
<name>A0ABD6D833_9EURY</name>
<dbReference type="Proteomes" id="UP001597052">
    <property type="component" value="Unassembled WGS sequence"/>
</dbReference>
<dbReference type="AlphaFoldDB" id="A0ABD6D833"/>
<proteinExistence type="predicted"/>
<gene>
    <name evidence="1" type="ORF">ACFSBW_06205</name>
</gene>
<dbReference type="Pfam" id="PF12840">
    <property type="entry name" value="HTH_20"/>
    <property type="match status" value="1"/>
</dbReference>
<dbReference type="EMBL" id="JBHUDM010000002">
    <property type="protein sequence ID" value="MFD1641465.1"/>
    <property type="molecule type" value="Genomic_DNA"/>
</dbReference>
<dbReference type="InterPro" id="IPR036390">
    <property type="entry name" value="WH_DNA-bd_sf"/>
</dbReference>
<dbReference type="InterPro" id="IPR011991">
    <property type="entry name" value="ArsR-like_HTH"/>
</dbReference>
<sequence length="127" mass="14381">MVRDPSGRDDDYECEDVLSTLGDEPTRTIIETLSEPMTANELSEACDIPLSTMYRKLDKLTEASLVTESTEIRQGGQHTTRYEIDFTEIAVLLSEEHTLTATIDRPSRESTADQRLEELWAQIREGT</sequence>
<comment type="caution">
    <text evidence="1">The sequence shown here is derived from an EMBL/GenBank/DDBJ whole genome shotgun (WGS) entry which is preliminary data.</text>
</comment>
<dbReference type="SUPFAM" id="SSF46785">
    <property type="entry name" value="Winged helix' DNA-binding domain"/>
    <property type="match status" value="1"/>
</dbReference>
<evidence type="ECO:0000313" key="1">
    <source>
        <dbReference type="EMBL" id="MFD1641465.1"/>
    </source>
</evidence>
<organism evidence="1 2">
    <name type="scientific">Halohasta litorea</name>
    <dbReference type="NCBI Taxonomy" id="869891"/>
    <lineage>
        <taxon>Archaea</taxon>
        <taxon>Methanobacteriati</taxon>
        <taxon>Methanobacteriota</taxon>
        <taxon>Stenosarchaea group</taxon>
        <taxon>Halobacteria</taxon>
        <taxon>Halobacteriales</taxon>
        <taxon>Haloferacaceae</taxon>
        <taxon>Halohasta</taxon>
    </lineage>
</organism>
<dbReference type="RefSeq" id="WP_256396931.1">
    <property type="nucleotide sequence ID" value="NZ_JANHDJ010000005.1"/>
</dbReference>
<dbReference type="Gene3D" id="1.10.10.10">
    <property type="entry name" value="Winged helix-like DNA-binding domain superfamily/Winged helix DNA-binding domain"/>
    <property type="match status" value="1"/>
</dbReference>
<protein>
    <submittedName>
        <fullName evidence="1">Helix-turn-helix domain-containing protein</fullName>
    </submittedName>
</protein>